<evidence type="ECO:0000256" key="3">
    <source>
        <dbReference type="ARBA" id="ARBA00022519"/>
    </source>
</evidence>
<feature type="transmembrane region" description="Helical" evidence="8">
    <location>
        <begin position="86"/>
        <end position="108"/>
    </location>
</feature>
<keyword evidence="3" id="KW-1003">Cell membrane</keyword>
<evidence type="ECO:0000256" key="4">
    <source>
        <dbReference type="ARBA" id="ARBA00022692"/>
    </source>
</evidence>
<feature type="transmembrane region" description="Helical" evidence="8">
    <location>
        <begin position="63"/>
        <end position="80"/>
    </location>
</feature>
<feature type="transmembrane region" description="Helical" evidence="8">
    <location>
        <begin position="120"/>
        <end position="137"/>
    </location>
</feature>
<evidence type="ECO:0000256" key="5">
    <source>
        <dbReference type="ARBA" id="ARBA00022967"/>
    </source>
</evidence>
<keyword evidence="3" id="KW-0997">Cell inner membrane</keyword>
<keyword evidence="2" id="KW-0813">Transport</keyword>
<gene>
    <name evidence="9" type="ORF">HNQ60_000251</name>
</gene>
<keyword evidence="4 8" id="KW-0812">Transmembrane</keyword>
<evidence type="ECO:0000256" key="1">
    <source>
        <dbReference type="ARBA" id="ARBA00004127"/>
    </source>
</evidence>
<keyword evidence="6 8" id="KW-1133">Transmembrane helix</keyword>
<organism evidence="9 10">
    <name type="scientific">Povalibacter uvarum</name>
    <dbReference type="NCBI Taxonomy" id="732238"/>
    <lineage>
        <taxon>Bacteria</taxon>
        <taxon>Pseudomonadati</taxon>
        <taxon>Pseudomonadota</taxon>
        <taxon>Gammaproteobacteria</taxon>
        <taxon>Steroidobacterales</taxon>
        <taxon>Steroidobacteraceae</taxon>
        <taxon>Povalibacter</taxon>
    </lineage>
</organism>
<protein>
    <submittedName>
        <fullName evidence="9">Electron transport complex protein RnfE</fullName>
    </submittedName>
</protein>
<dbReference type="EMBL" id="JACHHZ010000001">
    <property type="protein sequence ID" value="MBB6091405.1"/>
    <property type="molecule type" value="Genomic_DNA"/>
</dbReference>
<evidence type="ECO:0000313" key="10">
    <source>
        <dbReference type="Proteomes" id="UP000588068"/>
    </source>
</evidence>
<dbReference type="PANTHER" id="PTHR30586:SF0">
    <property type="entry name" value="ION-TRANSLOCATING OXIDOREDUCTASE COMPLEX SUBUNIT E"/>
    <property type="match status" value="1"/>
</dbReference>
<sequence>MNQATPTGLQSTRWLVVALCPAVAMSDTLASAFGIGVALLFSWIFVALTAALPASLPSRITHALRMLMLATVIGCMSLWLDAGLHGLYDTLAFFLPLLVANLALLTLPPGQSVRIALTNAARRGFSVLLVLVILGAAREFVGRGSLLHAAEWTGMDRVQLFPSDMGFLLAMLPPGAFIALGLLLAVRNWFLNRHRHEPDQNR</sequence>
<dbReference type="GO" id="GO:0005886">
    <property type="term" value="C:plasma membrane"/>
    <property type="evidence" value="ECO:0007669"/>
    <property type="project" value="TreeGrafter"/>
</dbReference>
<keyword evidence="5" id="KW-1278">Translocase</keyword>
<evidence type="ECO:0000256" key="6">
    <source>
        <dbReference type="ARBA" id="ARBA00022989"/>
    </source>
</evidence>
<keyword evidence="10" id="KW-1185">Reference proteome</keyword>
<feature type="transmembrane region" description="Helical" evidence="8">
    <location>
        <begin position="165"/>
        <end position="186"/>
    </location>
</feature>
<accession>A0A841HH40</accession>
<dbReference type="AlphaFoldDB" id="A0A841HH40"/>
<proteinExistence type="predicted"/>
<feature type="transmembrane region" description="Helical" evidence="8">
    <location>
        <begin position="29"/>
        <end position="51"/>
    </location>
</feature>
<name>A0A841HH40_9GAMM</name>
<dbReference type="GO" id="GO:0012505">
    <property type="term" value="C:endomembrane system"/>
    <property type="evidence" value="ECO:0007669"/>
    <property type="project" value="UniProtKB-SubCell"/>
</dbReference>
<evidence type="ECO:0000256" key="7">
    <source>
        <dbReference type="ARBA" id="ARBA00023136"/>
    </source>
</evidence>
<comment type="subcellular location">
    <subcellularLocation>
        <location evidence="1">Endomembrane system</location>
        <topology evidence="1">Multi-pass membrane protein</topology>
    </subcellularLocation>
</comment>
<dbReference type="PIRSF" id="PIRSF006102">
    <property type="entry name" value="NQR_DE"/>
    <property type="match status" value="1"/>
</dbReference>
<dbReference type="InterPro" id="IPR003667">
    <property type="entry name" value="NqrDE/RnfAE"/>
</dbReference>
<dbReference type="RefSeq" id="WP_184329206.1">
    <property type="nucleotide sequence ID" value="NZ_JACHHZ010000001.1"/>
</dbReference>
<comment type="caution">
    <text evidence="9">The sequence shown here is derived from an EMBL/GenBank/DDBJ whole genome shotgun (WGS) entry which is preliminary data.</text>
</comment>
<evidence type="ECO:0000313" key="9">
    <source>
        <dbReference type="EMBL" id="MBB6091405.1"/>
    </source>
</evidence>
<evidence type="ECO:0000256" key="2">
    <source>
        <dbReference type="ARBA" id="ARBA00022448"/>
    </source>
</evidence>
<dbReference type="Pfam" id="PF02508">
    <property type="entry name" value="Rnf-Nqr"/>
    <property type="match status" value="1"/>
</dbReference>
<evidence type="ECO:0000256" key="8">
    <source>
        <dbReference type="SAM" id="Phobius"/>
    </source>
</evidence>
<keyword evidence="7 8" id="KW-0472">Membrane</keyword>
<dbReference type="PANTHER" id="PTHR30586">
    <property type="entry name" value="ELECTRON TRANSPORT COMPLEX PROTEIN RNFE"/>
    <property type="match status" value="1"/>
</dbReference>
<dbReference type="Proteomes" id="UP000588068">
    <property type="component" value="Unassembled WGS sequence"/>
</dbReference>
<reference evidence="9 10" key="1">
    <citation type="submission" date="2020-08" db="EMBL/GenBank/DDBJ databases">
        <title>Genomic Encyclopedia of Type Strains, Phase IV (KMG-IV): sequencing the most valuable type-strain genomes for metagenomic binning, comparative biology and taxonomic classification.</title>
        <authorList>
            <person name="Goeker M."/>
        </authorList>
    </citation>
    <scope>NUCLEOTIDE SEQUENCE [LARGE SCALE GENOMIC DNA]</scope>
    <source>
        <strain evidence="9 10">DSM 26723</strain>
    </source>
</reference>